<dbReference type="RefSeq" id="WP_002570520.1">
    <property type="nucleotide sequence ID" value="NZ_KB851139.1"/>
</dbReference>
<comment type="caution">
    <text evidence="1">The sequence shown here is derived from an EMBL/GenBank/DDBJ whole genome shotgun (WGS) entry which is preliminary data.</text>
</comment>
<sequence length="76" mass="9097">MVKKMKFEWRLFRRQFHPLCGINIIHMTDSKGNYEMSYLTFLKTPMGTESVFRIGFDKNTVKKEALPNWIKHMLEG</sequence>
<reference evidence="1 2" key="1">
    <citation type="submission" date="2013-01" db="EMBL/GenBank/DDBJ databases">
        <title>The Genome Sequence of Clostridium bolteae 90B8.</title>
        <authorList>
            <consortium name="The Broad Institute Genome Sequencing Platform"/>
            <person name="Earl A."/>
            <person name="Ward D."/>
            <person name="Feldgarden M."/>
            <person name="Gevers D."/>
            <person name="Courvalin P."/>
            <person name="Lambert T."/>
            <person name="Walker B."/>
            <person name="Young S.K."/>
            <person name="Zeng Q."/>
            <person name="Gargeya S."/>
            <person name="Fitzgerald M."/>
            <person name="Haas B."/>
            <person name="Abouelleil A."/>
            <person name="Alvarado L."/>
            <person name="Arachchi H.M."/>
            <person name="Berlin A.M."/>
            <person name="Chapman S.B."/>
            <person name="Dewar J."/>
            <person name="Goldberg J."/>
            <person name="Griggs A."/>
            <person name="Gujja S."/>
            <person name="Hansen M."/>
            <person name="Howarth C."/>
            <person name="Imamovic A."/>
            <person name="Larimer J."/>
            <person name="McCowan C."/>
            <person name="Murphy C."/>
            <person name="Neiman D."/>
            <person name="Pearson M."/>
            <person name="Priest M."/>
            <person name="Roberts A."/>
            <person name="Saif S."/>
            <person name="Shea T."/>
            <person name="Sisk P."/>
            <person name="Sykes S."/>
            <person name="Wortman J."/>
            <person name="Nusbaum C."/>
            <person name="Birren B."/>
        </authorList>
    </citation>
    <scope>NUCLEOTIDE SEQUENCE [LARGE SCALE GENOMIC DNA]</scope>
    <source>
        <strain evidence="1 2">90B8</strain>
    </source>
</reference>
<protein>
    <submittedName>
        <fullName evidence="1">Uncharacterized protein</fullName>
    </submittedName>
</protein>
<name>R0AJP6_9FIRM</name>
<proteinExistence type="predicted"/>
<dbReference type="PATRIC" id="fig|997897.5.peg.5310"/>
<organism evidence="1 2">
    <name type="scientific">Enterocloster bolteae 90B8</name>
    <dbReference type="NCBI Taxonomy" id="997897"/>
    <lineage>
        <taxon>Bacteria</taxon>
        <taxon>Bacillati</taxon>
        <taxon>Bacillota</taxon>
        <taxon>Clostridia</taxon>
        <taxon>Lachnospirales</taxon>
        <taxon>Lachnospiraceae</taxon>
        <taxon>Enterocloster</taxon>
    </lineage>
</organism>
<dbReference type="EMBL" id="AGYG01000032">
    <property type="protein sequence ID" value="ENZ32347.1"/>
    <property type="molecule type" value="Genomic_DNA"/>
</dbReference>
<dbReference type="AlphaFoldDB" id="R0AJP6"/>
<evidence type="ECO:0000313" key="1">
    <source>
        <dbReference type="EMBL" id="ENZ32347.1"/>
    </source>
</evidence>
<dbReference type="Proteomes" id="UP000013041">
    <property type="component" value="Unassembled WGS sequence"/>
</dbReference>
<evidence type="ECO:0000313" key="2">
    <source>
        <dbReference type="Proteomes" id="UP000013041"/>
    </source>
</evidence>
<gene>
    <name evidence="1" type="ORF">HMPREF1097_05049</name>
</gene>
<accession>R0AJP6</accession>
<dbReference type="HOGENOM" id="CLU_2648046_0_0_9"/>